<reference evidence="1 2" key="1">
    <citation type="journal article" date="2024" name="IMA Fungus">
        <title>IMA Genome - F19 : A genome assembly and annotation guide to empower mycologists, including annotated draft genome sequences of Ceratocystis pirilliformis, Diaporthe australafricana, Fusarium ophioides, Paecilomyces lecythidis, and Sporothrix stenoceras.</title>
        <authorList>
            <person name="Aylward J."/>
            <person name="Wilson A.M."/>
            <person name="Visagie C.M."/>
            <person name="Spraker J."/>
            <person name="Barnes I."/>
            <person name="Buitendag C."/>
            <person name="Ceriani C."/>
            <person name="Del Mar Angel L."/>
            <person name="du Plessis D."/>
            <person name="Fuchs T."/>
            <person name="Gasser K."/>
            <person name="Kramer D."/>
            <person name="Li W."/>
            <person name="Munsamy K."/>
            <person name="Piso A."/>
            <person name="Price J.L."/>
            <person name="Sonnekus B."/>
            <person name="Thomas C."/>
            <person name="van der Nest A."/>
            <person name="van Dijk A."/>
            <person name="van Heerden A."/>
            <person name="van Vuuren N."/>
            <person name="Yilmaz N."/>
            <person name="Duong T.A."/>
            <person name="van der Merwe N.A."/>
            <person name="Wingfield M.J."/>
            <person name="Wingfield B.D."/>
        </authorList>
    </citation>
    <scope>NUCLEOTIDE SEQUENCE [LARGE SCALE GENOMIC DNA]</scope>
    <source>
        <strain evidence="1 2">CMW 18300</strain>
    </source>
</reference>
<organism evidence="1 2">
    <name type="scientific">Diaporthe australafricana</name>
    <dbReference type="NCBI Taxonomy" id="127596"/>
    <lineage>
        <taxon>Eukaryota</taxon>
        <taxon>Fungi</taxon>
        <taxon>Dikarya</taxon>
        <taxon>Ascomycota</taxon>
        <taxon>Pezizomycotina</taxon>
        <taxon>Sordariomycetes</taxon>
        <taxon>Sordariomycetidae</taxon>
        <taxon>Diaporthales</taxon>
        <taxon>Diaporthaceae</taxon>
        <taxon>Diaporthe</taxon>
    </lineage>
</organism>
<gene>
    <name evidence="1" type="ORF">Daus18300_007268</name>
</gene>
<dbReference type="Proteomes" id="UP001583177">
    <property type="component" value="Unassembled WGS sequence"/>
</dbReference>
<proteinExistence type="predicted"/>
<protein>
    <submittedName>
        <fullName evidence="1">Uncharacterized protein</fullName>
    </submittedName>
</protein>
<name>A0ABR3WP91_9PEZI</name>
<dbReference type="EMBL" id="JAWRVE010000062">
    <property type="protein sequence ID" value="KAL1865378.1"/>
    <property type="molecule type" value="Genomic_DNA"/>
</dbReference>
<sequence>IAHHLPDLRSLSCLDTASLHVKAVFNTYGTEILESIMGSSLPLQTCQIIRIVVLLRSESSRITFDTFFDQHFRERPISAACNPIPSETPPSVLRDVLSTATDITNLADHCLGEFMHRCLILRPSHLLDKSKMTKMDQMRHFSINCRQYPGQPYTPHSSGPPSWLETRRAMNAFWSLQLYLDLVTSIFSGRIVWADERLGWDAVELKRMCDYSRGVESLADGDVQVYSFPGHRIKMVSEDSALDTVVEFLKDVYGWELPSCRREDVPLGGCLTFKEKHQQSLHLPSHSSEAQSFDWENEGVGPFPGCDDEFGRNLFPDSSNKSWNAFFRGPAEEFIDDICFLSKIFPGLRLEFKSFQRLGMAFWDSRRLMALELLGPYEEDGFFDYGRYKYFDRFDLCYTWKSILPQEEAKEVPGCMAGSEIEDGEFSEGW</sequence>
<evidence type="ECO:0000313" key="2">
    <source>
        <dbReference type="Proteomes" id="UP001583177"/>
    </source>
</evidence>
<comment type="caution">
    <text evidence="1">The sequence shown here is derived from an EMBL/GenBank/DDBJ whole genome shotgun (WGS) entry which is preliminary data.</text>
</comment>
<keyword evidence="2" id="KW-1185">Reference proteome</keyword>
<evidence type="ECO:0000313" key="1">
    <source>
        <dbReference type="EMBL" id="KAL1865378.1"/>
    </source>
</evidence>
<feature type="non-terminal residue" evidence="1">
    <location>
        <position position="1"/>
    </location>
</feature>
<accession>A0ABR3WP91</accession>